<dbReference type="InterPro" id="IPR050259">
    <property type="entry name" value="SDR"/>
</dbReference>
<dbReference type="PRINTS" id="PR00080">
    <property type="entry name" value="SDRFAMILY"/>
</dbReference>
<keyword evidence="2" id="KW-0560">Oxidoreductase</keyword>
<dbReference type="PANTHER" id="PTHR42879:SF2">
    <property type="entry name" value="3-OXOACYL-[ACYL-CARRIER-PROTEIN] REDUCTASE FABG"/>
    <property type="match status" value="1"/>
</dbReference>
<dbReference type="PRINTS" id="PR00081">
    <property type="entry name" value="GDHRDH"/>
</dbReference>
<dbReference type="Pfam" id="PF13561">
    <property type="entry name" value="adh_short_C2"/>
    <property type="match status" value="1"/>
</dbReference>
<dbReference type="RefSeq" id="WP_231714857.1">
    <property type="nucleotide sequence ID" value="NZ_FUWJ01000004.1"/>
</dbReference>
<dbReference type="SUPFAM" id="SSF51735">
    <property type="entry name" value="NAD(P)-binding Rossmann-fold domains"/>
    <property type="match status" value="1"/>
</dbReference>
<dbReference type="Proteomes" id="UP000190092">
    <property type="component" value="Unassembled WGS sequence"/>
</dbReference>
<name>A0A1T4RB71_9HYPH</name>
<comment type="similarity">
    <text evidence="1">Belongs to the short-chain dehydrogenases/reductases (SDR) family.</text>
</comment>
<evidence type="ECO:0000313" key="3">
    <source>
        <dbReference type="EMBL" id="SKA13137.1"/>
    </source>
</evidence>
<dbReference type="PANTHER" id="PTHR42879">
    <property type="entry name" value="3-OXOACYL-(ACYL-CARRIER-PROTEIN) REDUCTASE"/>
    <property type="match status" value="1"/>
</dbReference>
<dbReference type="AlphaFoldDB" id="A0A1T4RB71"/>
<dbReference type="InterPro" id="IPR036291">
    <property type="entry name" value="NAD(P)-bd_dom_sf"/>
</dbReference>
<dbReference type="GO" id="GO:0016491">
    <property type="term" value="F:oxidoreductase activity"/>
    <property type="evidence" value="ECO:0007669"/>
    <property type="project" value="UniProtKB-KW"/>
</dbReference>
<proteinExistence type="inferred from homology"/>
<evidence type="ECO:0000256" key="2">
    <source>
        <dbReference type="ARBA" id="ARBA00023002"/>
    </source>
</evidence>
<gene>
    <name evidence="3" type="ORF">SAMN02745126_03739</name>
</gene>
<dbReference type="STRING" id="225324.SAMN02745126_03739"/>
<dbReference type="Gene3D" id="3.40.50.720">
    <property type="entry name" value="NAD(P)-binding Rossmann-like Domain"/>
    <property type="match status" value="1"/>
</dbReference>
<keyword evidence="4" id="KW-1185">Reference proteome</keyword>
<evidence type="ECO:0000256" key="1">
    <source>
        <dbReference type="ARBA" id="ARBA00006484"/>
    </source>
</evidence>
<dbReference type="InterPro" id="IPR002347">
    <property type="entry name" value="SDR_fam"/>
</dbReference>
<protein>
    <submittedName>
        <fullName evidence="3">3-oxoacyl-[acyl-carrier protein] reductase</fullName>
    </submittedName>
</protein>
<evidence type="ECO:0000313" key="4">
    <source>
        <dbReference type="Proteomes" id="UP000190092"/>
    </source>
</evidence>
<dbReference type="EMBL" id="FUWJ01000004">
    <property type="protein sequence ID" value="SKA13137.1"/>
    <property type="molecule type" value="Genomic_DNA"/>
</dbReference>
<reference evidence="4" key="1">
    <citation type="submission" date="2017-02" db="EMBL/GenBank/DDBJ databases">
        <authorList>
            <person name="Varghese N."/>
            <person name="Submissions S."/>
        </authorList>
    </citation>
    <scope>NUCLEOTIDE SEQUENCE [LARGE SCALE GENOMIC DNA]</scope>
    <source>
        <strain evidence="4">ATCC 27094</strain>
    </source>
</reference>
<accession>A0A1T4RB71</accession>
<organism evidence="3 4">
    <name type="scientific">Enhydrobacter aerosaccus</name>
    <dbReference type="NCBI Taxonomy" id="225324"/>
    <lineage>
        <taxon>Bacteria</taxon>
        <taxon>Pseudomonadati</taxon>
        <taxon>Pseudomonadota</taxon>
        <taxon>Alphaproteobacteria</taxon>
        <taxon>Hyphomicrobiales</taxon>
        <taxon>Enhydrobacter</taxon>
    </lineage>
</organism>
<dbReference type="FunFam" id="3.40.50.720:FF:000173">
    <property type="entry name" value="3-oxoacyl-[acyl-carrier protein] reductase"/>
    <property type="match status" value="1"/>
</dbReference>
<sequence length="261" mass="26788">MGTDSPTLDRAQSRPLQGKVALVTGAGKNIGRAIACTLARDGAFVLINGRSDKAAVDSVVDEITAAGGKAAAAMGDVSDPAVAPRLAAEAQKLGGVDILISNAGLRRQTSFIDMSFEEWREIMAVALDGAFLLGKAFVPQMIAKGQGGAFVALSGISTHVGTPNRCHVSASKAGLEGLMRALAVELAPHRITCNAIAPGAIDTARGASSGPVPANRVNRPIPLKRFGTVEEIAAMVRLLVGPEGTFITGQTIHVNGGEFLT</sequence>